<dbReference type="CDD" id="cd12148">
    <property type="entry name" value="fungal_TF_MHR"/>
    <property type="match status" value="1"/>
</dbReference>
<name>A0A9W9K5K3_9EURO</name>
<evidence type="ECO:0000256" key="2">
    <source>
        <dbReference type="ARBA" id="ARBA00022723"/>
    </source>
</evidence>
<dbReference type="SMART" id="SM00355">
    <property type="entry name" value="ZnF_C2H2"/>
    <property type="match status" value="1"/>
</dbReference>
<reference evidence="9" key="1">
    <citation type="submission" date="2022-11" db="EMBL/GenBank/DDBJ databases">
        <authorList>
            <person name="Petersen C."/>
        </authorList>
    </citation>
    <scope>NUCLEOTIDE SEQUENCE</scope>
    <source>
        <strain evidence="9">IBT 30069</strain>
    </source>
</reference>
<sequence>MLSSPKIFRCKYPGCNSTYQRKEHLNRHMARHNQGERCSCPHCDSNLARRHRSFTPPHPELSSQETVQDERTTETLFNTDLVGLVPGTSRWIAQDYIDIYFREFHPIWPFLHRGTFDLSKEPCVLLQSMVMIGLWIQGDERSRNTAMAFHHKLLPAIEAQRSQWFVSQITPRSNSWPMATYQSILLQLIFAVFVAQNETKINLNFRFQLPDSKYELLTSLVETCRRLGLFYYPNMLMQHPSSAPLALIWLSVEEVKRFGLALYKLCGLCTGGKTSSTASPDNREDAILQDELLNIKDLEFCLPDSDNMWNASNDAVPDSIRNFASNQISRDNRDSESWISQKSGQLFDANVAFDWL</sequence>
<keyword evidence="10" id="KW-1185">Reference proteome</keyword>
<evidence type="ECO:0000256" key="3">
    <source>
        <dbReference type="ARBA" id="ARBA00022737"/>
    </source>
</evidence>
<dbReference type="Gene3D" id="3.30.160.60">
    <property type="entry name" value="Classic Zinc Finger"/>
    <property type="match status" value="1"/>
</dbReference>
<dbReference type="InterPro" id="IPR036236">
    <property type="entry name" value="Znf_C2H2_sf"/>
</dbReference>
<dbReference type="PROSITE" id="PS50157">
    <property type="entry name" value="ZINC_FINGER_C2H2_2"/>
    <property type="match status" value="1"/>
</dbReference>
<reference evidence="9" key="2">
    <citation type="journal article" date="2023" name="IMA Fungus">
        <title>Comparative genomic study of the Penicillium genus elucidates a diverse pangenome and 15 lateral gene transfer events.</title>
        <authorList>
            <person name="Petersen C."/>
            <person name="Sorensen T."/>
            <person name="Nielsen M.R."/>
            <person name="Sondergaard T.E."/>
            <person name="Sorensen J.L."/>
            <person name="Fitzpatrick D.A."/>
            <person name="Frisvad J.C."/>
            <person name="Nielsen K.L."/>
        </authorList>
    </citation>
    <scope>NUCLEOTIDE SEQUENCE</scope>
    <source>
        <strain evidence="9">IBT 30069</strain>
    </source>
</reference>
<dbReference type="Proteomes" id="UP001149165">
    <property type="component" value="Unassembled WGS sequence"/>
</dbReference>
<dbReference type="GO" id="GO:0000981">
    <property type="term" value="F:DNA-binding transcription factor activity, RNA polymerase II-specific"/>
    <property type="evidence" value="ECO:0007669"/>
    <property type="project" value="InterPro"/>
</dbReference>
<dbReference type="OrthoDB" id="10261408at2759"/>
<comment type="caution">
    <text evidence="9">The sequence shown here is derived from an EMBL/GenBank/DDBJ whole genome shotgun (WGS) entry which is preliminary data.</text>
</comment>
<dbReference type="GO" id="GO:0005634">
    <property type="term" value="C:nucleus"/>
    <property type="evidence" value="ECO:0007669"/>
    <property type="project" value="UniProtKB-SubCell"/>
</dbReference>
<gene>
    <name evidence="9" type="ORF">N7456_009446</name>
</gene>
<dbReference type="GO" id="GO:0006351">
    <property type="term" value="P:DNA-templated transcription"/>
    <property type="evidence" value="ECO:0007669"/>
    <property type="project" value="InterPro"/>
</dbReference>
<keyword evidence="5" id="KW-0862">Zinc</keyword>
<keyword evidence="3" id="KW-0677">Repeat</keyword>
<evidence type="ECO:0000256" key="4">
    <source>
        <dbReference type="ARBA" id="ARBA00022771"/>
    </source>
</evidence>
<evidence type="ECO:0000256" key="7">
    <source>
        <dbReference type="PROSITE-ProRule" id="PRU00042"/>
    </source>
</evidence>
<evidence type="ECO:0000313" key="10">
    <source>
        <dbReference type="Proteomes" id="UP001149165"/>
    </source>
</evidence>
<feature type="domain" description="C2H2-type" evidence="8">
    <location>
        <begin position="8"/>
        <end position="37"/>
    </location>
</feature>
<dbReference type="EMBL" id="JAPQKH010000006">
    <property type="protein sequence ID" value="KAJ5093585.1"/>
    <property type="molecule type" value="Genomic_DNA"/>
</dbReference>
<dbReference type="GO" id="GO:0000978">
    <property type="term" value="F:RNA polymerase II cis-regulatory region sequence-specific DNA binding"/>
    <property type="evidence" value="ECO:0007669"/>
    <property type="project" value="InterPro"/>
</dbReference>
<dbReference type="InterPro" id="IPR013087">
    <property type="entry name" value="Znf_C2H2_type"/>
</dbReference>
<evidence type="ECO:0000256" key="5">
    <source>
        <dbReference type="ARBA" id="ARBA00022833"/>
    </source>
</evidence>
<dbReference type="GO" id="GO:0008270">
    <property type="term" value="F:zinc ion binding"/>
    <property type="evidence" value="ECO:0007669"/>
    <property type="project" value="UniProtKB-KW"/>
</dbReference>
<keyword evidence="2" id="KW-0479">Metal-binding</keyword>
<protein>
    <recommendedName>
        <fullName evidence="8">C2H2-type domain-containing protein</fullName>
    </recommendedName>
</protein>
<organism evidence="9 10">
    <name type="scientific">Penicillium angulare</name>
    <dbReference type="NCBI Taxonomy" id="116970"/>
    <lineage>
        <taxon>Eukaryota</taxon>
        <taxon>Fungi</taxon>
        <taxon>Dikarya</taxon>
        <taxon>Ascomycota</taxon>
        <taxon>Pezizomycotina</taxon>
        <taxon>Eurotiomycetes</taxon>
        <taxon>Eurotiomycetidae</taxon>
        <taxon>Eurotiales</taxon>
        <taxon>Aspergillaceae</taxon>
        <taxon>Penicillium</taxon>
    </lineage>
</organism>
<evidence type="ECO:0000259" key="8">
    <source>
        <dbReference type="PROSITE" id="PS50157"/>
    </source>
</evidence>
<keyword evidence="6" id="KW-0539">Nucleus</keyword>
<keyword evidence="4 7" id="KW-0863">Zinc-finger</keyword>
<dbReference type="PANTHER" id="PTHR40626:SF36">
    <property type="entry name" value="TRANSCRIPTION FACTOR WITH C2H2 AND ZN(2)-CYS(6) DNA BINDING DOMAIN (EUROFUNG)"/>
    <property type="match status" value="1"/>
</dbReference>
<accession>A0A9W9K5K3</accession>
<dbReference type="PROSITE" id="PS00028">
    <property type="entry name" value="ZINC_FINGER_C2H2_1"/>
    <property type="match status" value="1"/>
</dbReference>
<dbReference type="SUPFAM" id="SSF57667">
    <property type="entry name" value="beta-beta-alpha zinc fingers"/>
    <property type="match status" value="1"/>
</dbReference>
<evidence type="ECO:0000256" key="1">
    <source>
        <dbReference type="ARBA" id="ARBA00004123"/>
    </source>
</evidence>
<proteinExistence type="predicted"/>
<dbReference type="InterPro" id="IPR007219">
    <property type="entry name" value="XnlR_reg_dom"/>
</dbReference>
<evidence type="ECO:0000313" key="9">
    <source>
        <dbReference type="EMBL" id="KAJ5093585.1"/>
    </source>
</evidence>
<dbReference type="PANTHER" id="PTHR40626">
    <property type="entry name" value="MIP31509P"/>
    <property type="match status" value="1"/>
</dbReference>
<dbReference type="Pfam" id="PF04082">
    <property type="entry name" value="Fungal_trans"/>
    <property type="match status" value="1"/>
</dbReference>
<dbReference type="InterPro" id="IPR051059">
    <property type="entry name" value="VerF-like"/>
</dbReference>
<dbReference type="AlphaFoldDB" id="A0A9W9K5K3"/>
<evidence type="ECO:0000256" key="6">
    <source>
        <dbReference type="ARBA" id="ARBA00023242"/>
    </source>
</evidence>
<dbReference type="GO" id="GO:0000785">
    <property type="term" value="C:chromatin"/>
    <property type="evidence" value="ECO:0007669"/>
    <property type="project" value="TreeGrafter"/>
</dbReference>
<comment type="subcellular location">
    <subcellularLocation>
        <location evidence="1">Nucleus</location>
    </subcellularLocation>
</comment>